<dbReference type="InterPro" id="IPR004843">
    <property type="entry name" value="Calcineurin-like_PHP"/>
</dbReference>
<dbReference type="VEuPathDB" id="MicrosporidiaDB:H312_00213"/>
<name>A0A059F4R6_9MICR</name>
<dbReference type="InterPro" id="IPR029052">
    <property type="entry name" value="Metallo-depent_PP-like"/>
</dbReference>
<gene>
    <name evidence="3" type="ORF">H312_00213</name>
</gene>
<dbReference type="Pfam" id="PF00149">
    <property type="entry name" value="Metallophos"/>
    <property type="match status" value="1"/>
</dbReference>
<feature type="non-terminal residue" evidence="3">
    <location>
        <position position="445"/>
    </location>
</feature>
<dbReference type="GO" id="GO:0016787">
    <property type="term" value="F:hydrolase activity"/>
    <property type="evidence" value="ECO:0007669"/>
    <property type="project" value="InterPro"/>
</dbReference>
<dbReference type="EMBL" id="KK365131">
    <property type="protein sequence ID" value="KCZ82190.1"/>
    <property type="molecule type" value="Genomic_DNA"/>
</dbReference>
<keyword evidence="1" id="KW-0812">Transmembrane</keyword>
<proteinExistence type="predicted"/>
<evidence type="ECO:0000313" key="4">
    <source>
        <dbReference type="Proteomes" id="UP000030655"/>
    </source>
</evidence>
<dbReference type="PANTHER" id="PTHR14795:SF0">
    <property type="entry name" value="TRANSMEMBRANE PROTEIN 62"/>
    <property type="match status" value="1"/>
</dbReference>
<protein>
    <recommendedName>
        <fullName evidence="2">Calcineurin-like phosphoesterase domain-containing protein</fullName>
    </recommendedName>
</protein>
<dbReference type="Gene3D" id="3.60.21.10">
    <property type="match status" value="1"/>
</dbReference>
<organism evidence="3 4">
    <name type="scientific">Anncaliia algerae PRA339</name>
    <dbReference type="NCBI Taxonomy" id="1288291"/>
    <lineage>
        <taxon>Eukaryota</taxon>
        <taxon>Fungi</taxon>
        <taxon>Fungi incertae sedis</taxon>
        <taxon>Microsporidia</taxon>
        <taxon>Tubulinosematoidea</taxon>
        <taxon>Tubulinosematidae</taxon>
        <taxon>Anncaliia</taxon>
    </lineage>
</organism>
<keyword evidence="1" id="KW-0472">Membrane</keyword>
<dbReference type="STRING" id="1288291.A0A059F4R6"/>
<dbReference type="AlphaFoldDB" id="A0A059F4R6"/>
<sequence length="445" mass="52457">MINSNRLSFYVLALYFMITSMIYYTNPFVKVISQSKEEVDVKKLQEEFFYFVQITDTHISAHKKNNFDEFFNFINKIDPDFLINTGDVTDGVNSHGEFYSTKEDFDVYFSSLKKLKCKSYVVLGNHDTFGHHSSLENYFANDFNQSFEYNGCLFVLLDGTLKDRPKGILNFFGIFEDDNFLKKLPMKMYKKIFLCTHYPTTTLISKYTITADVILCGHLHTYWSMIHRKHSNGVVELVGKNYKNGRFRIFTVDNGIISFNDFDFNDKPKVVIISPTDKLLKNKIKDKKFIKILQFFSDKIVIYADGKSIFEMKINKRDLQSNKIIKIPMPSECKVIKVVGYNEFGSTFHEIFLEKDRFNITTIHIPFKYIPFFFLVLYLILIYRLRETKSISGTLIRMTMRILLPNAYVKLYTEKYVFLFSFGTYLQSNFESFMFFMSTSFIYES</sequence>
<feature type="domain" description="Calcineurin-like phosphoesterase" evidence="2">
    <location>
        <begin position="51"/>
        <end position="222"/>
    </location>
</feature>
<dbReference type="HOGENOM" id="CLU_040661_0_0_1"/>
<feature type="transmembrane region" description="Helical" evidence="1">
    <location>
        <begin position="369"/>
        <end position="386"/>
    </location>
</feature>
<reference evidence="4" key="1">
    <citation type="submission" date="2013-02" db="EMBL/GenBank/DDBJ databases">
        <authorList>
            <consortium name="The Broad Institute Genome Sequencing Platform"/>
            <person name="Cuomo C."/>
            <person name="Becnel J."/>
            <person name="Sanscrainte N."/>
            <person name="Walker B."/>
            <person name="Young S.K."/>
            <person name="Zeng Q."/>
            <person name="Gargeya S."/>
            <person name="Fitzgerald M."/>
            <person name="Haas B."/>
            <person name="Abouelleil A."/>
            <person name="Alvarado L."/>
            <person name="Arachchi H.M."/>
            <person name="Berlin A.M."/>
            <person name="Chapman S.B."/>
            <person name="Dewar J."/>
            <person name="Goldberg J."/>
            <person name="Griggs A."/>
            <person name="Gujja S."/>
            <person name="Hansen M."/>
            <person name="Howarth C."/>
            <person name="Imamovic A."/>
            <person name="Larimer J."/>
            <person name="McCowan C."/>
            <person name="Murphy C."/>
            <person name="Neiman D."/>
            <person name="Pearson M."/>
            <person name="Priest M."/>
            <person name="Roberts A."/>
            <person name="Saif S."/>
            <person name="Shea T."/>
            <person name="Sisk P."/>
            <person name="Sykes S."/>
            <person name="Wortman J."/>
            <person name="Nusbaum C."/>
            <person name="Birren B."/>
        </authorList>
    </citation>
    <scope>NUCLEOTIDE SEQUENCE [LARGE SCALE GENOMIC DNA]</scope>
    <source>
        <strain evidence="4">PRA339</strain>
    </source>
</reference>
<keyword evidence="4" id="KW-1185">Reference proteome</keyword>
<evidence type="ECO:0000256" key="1">
    <source>
        <dbReference type="SAM" id="Phobius"/>
    </source>
</evidence>
<accession>A0A059F4R6</accession>
<evidence type="ECO:0000313" key="3">
    <source>
        <dbReference type="EMBL" id="KCZ82190.1"/>
    </source>
</evidence>
<reference evidence="3 4" key="2">
    <citation type="submission" date="2014-03" db="EMBL/GenBank/DDBJ databases">
        <title>The Genome Sequence of Anncaliia algerae insect isolate PRA339.</title>
        <authorList>
            <consortium name="The Broad Institute Genome Sequencing Platform"/>
            <consortium name="The Broad Institute Genome Sequencing Center for Infectious Disease"/>
            <person name="Cuomo C."/>
            <person name="Becnel J."/>
            <person name="Sanscrainte N."/>
            <person name="Walker B."/>
            <person name="Young S.K."/>
            <person name="Zeng Q."/>
            <person name="Gargeya S."/>
            <person name="Fitzgerald M."/>
            <person name="Haas B."/>
            <person name="Abouelleil A."/>
            <person name="Alvarado L."/>
            <person name="Arachchi H.M."/>
            <person name="Berlin A.M."/>
            <person name="Chapman S.B."/>
            <person name="Dewar J."/>
            <person name="Goldberg J."/>
            <person name="Griggs A."/>
            <person name="Gujja S."/>
            <person name="Hansen M."/>
            <person name="Howarth C."/>
            <person name="Imamovic A."/>
            <person name="Larimer J."/>
            <person name="McCowan C."/>
            <person name="Murphy C."/>
            <person name="Neiman D."/>
            <person name="Pearson M."/>
            <person name="Priest M."/>
            <person name="Roberts A."/>
            <person name="Saif S."/>
            <person name="Shea T."/>
            <person name="Sisk P."/>
            <person name="Sykes S."/>
            <person name="Wortman J."/>
            <person name="Nusbaum C."/>
            <person name="Birren B."/>
        </authorList>
    </citation>
    <scope>NUCLEOTIDE SEQUENCE [LARGE SCALE GENOMIC DNA]</scope>
    <source>
        <strain evidence="3 4">PRA339</strain>
    </source>
</reference>
<keyword evidence="1" id="KW-1133">Transmembrane helix</keyword>
<dbReference type="OrthoDB" id="45365at2759"/>
<dbReference type="SUPFAM" id="SSF56300">
    <property type="entry name" value="Metallo-dependent phosphatases"/>
    <property type="match status" value="1"/>
</dbReference>
<dbReference type="Proteomes" id="UP000030655">
    <property type="component" value="Unassembled WGS sequence"/>
</dbReference>
<evidence type="ECO:0000259" key="2">
    <source>
        <dbReference type="Pfam" id="PF00149"/>
    </source>
</evidence>
<feature type="transmembrane region" description="Helical" evidence="1">
    <location>
        <begin position="7"/>
        <end position="25"/>
    </location>
</feature>
<dbReference type="PANTHER" id="PTHR14795">
    <property type="entry name" value="HELICASE RELATED"/>
    <property type="match status" value="1"/>
</dbReference>